<dbReference type="GO" id="GO:0007169">
    <property type="term" value="P:cell surface receptor protein tyrosine kinase signaling pathway"/>
    <property type="evidence" value="ECO:0007669"/>
    <property type="project" value="TreeGrafter"/>
</dbReference>
<keyword evidence="2" id="KW-0067">ATP-binding</keyword>
<evidence type="ECO:0000313" key="6">
    <source>
        <dbReference type="EMBL" id="KAF3834163.1"/>
    </source>
</evidence>
<dbReference type="Proteomes" id="UP000518266">
    <property type="component" value="Unassembled WGS sequence"/>
</dbReference>
<dbReference type="GO" id="GO:0005524">
    <property type="term" value="F:ATP binding"/>
    <property type="evidence" value="ECO:0007669"/>
    <property type="project" value="UniProtKB-KW"/>
</dbReference>
<dbReference type="InterPro" id="IPR001245">
    <property type="entry name" value="Ser-Thr/Tyr_kinase_cat_dom"/>
</dbReference>
<evidence type="ECO:0000256" key="2">
    <source>
        <dbReference type="ARBA" id="ARBA00022840"/>
    </source>
</evidence>
<dbReference type="GO" id="GO:0004714">
    <property type="term" value="F:transmembrane receptor protein tyrosine kinase activity"/>
    <property type="evidence" value="ECO:0007669"/>
    <property type="project" value="TreeGrafter"/>
</dbReference>
<reference evidence="6 7" key="1">
    <citation type="submission" date="2020-03" db="EMBL/GenBank/DDBJ databases">
        <title>Dissostichus mawsoni Genome sequencing and assembly.</title>
        <authorList>
            <person name="Park H."/>
        </authorList>
    </citation>
    <scope>NUCLEOTIDE SEQUENCE [LARGE SCALE GENOMIC DNA]</scope>
    <source>
        <strain evidence="6">DM0001</strain>
        <tissue evidence="6">Muscle</tissue>
    </source>
</reference>
<dbReference type="SUPFAM" id="SSF56112">
    <property type="entry name" value="Protein kinase-like (PK-like)"/>
    <property type="match status" value="1"/>
</dbReference>
<keyword evidence="4" id="KW-0812">Transmembrane</keyword>
<name>A0A7J5XBD7_DISMA</name>
<accession>A0A7J5XBD7</accession>
<dbReference type="Pfam" id="PF07714">
    <property type="entry name" value="PK_Tyr_Ser-Thr"/>
    <property type="match status" value="1"/>
</dbReference>
<organism evidence="6 7">
    <name type="scientific">Dissostichus mawsoni</name>
    <name type="common">Antarctic cod</name>
    <dbReference type="NCBI Taxonomy" id="36200"/>
    <lineage>
        <taxon>Eukaryota</taxon>
        <taxon>Metazoa</taxon>
        <taxon>Chordata</taxon>
        <taxon>Craniata</taxon>
        <taxon>Vertebrata</taxon>
        <taxon>Euteleostomi</taxon>
        <taxon>Actinopterygii</taxon>
        <taxon>Neopterygii</taxon>
        <taxon>Teleostei</taxon>
        <taxon>Neoteleostei</taxon>
        <taxon>Acanthomorphata</taxon>
        <taxon>Eupercaria</taxon>
        <taxon>Perciformes</taxon>
        <taxon>Notothenioidei</taxon>
        <taxon>Nototheniidae</taxon>
        <taxon>Dissostichus</taxon>
    </lineage>
</organism>
<feature type="transmembrane region" description="Helical" evidence="4">
    <location>
        <begin position="153"/>
        <end position="175"/>
    </location>
</feature>
<sequence length="360" mass="39626">MLTSTLGVGAFLFRGGRGVGFSSLILLFALGVHGRLTPPLPAVIAKLMSAVISILTVATSAMSCPAVAARVVSMFLDLSLSQQACGLPSPGASLVLLVLPIELSTNPLIIPQINWTKNKEKILDQESMSPNSTADNLCAPDDHLCIVREHLQAVIIVPTLLLLTTLVGLVAVCCLRYCPERKRPNTTSAPRYHSASHKQGHSHRNRLQGIDVPPMSTERQRGAFSQMTVLQPSFHVTSNTYILYRARKDNTDVILRMLKETANGREKQEFLGFADFVSGLGPHPFLPELLGVVSVQPPLMMVVEELQHRDLLGYLWKCRQQVHTSINYHTIKLETGDEHFYLKGQEDKGRKTKGGFCLTE</sequence>
<proteinExistence type="predicted"/>
<feature type="non-terminal residue" evidence="6">
    <location>
        <position position="360"/>
    </location>
</feature>
<dbReference type="AlphaFoldDB" id="A0A7J5XBD7"/>
<feature type="transmembrane region" description="Helical" evidence="4">
    <location>
        <begin position="44"/>
        <end position="68"/>
    </location>
</feature>
<dbReference type="InterPro" id="IPR050122">
    <property type="entry name" value="RTK"/>
</dbReference>
<keyword evidence="1" id="KW-0547">Nucleotide-binding</keyword>
<keyword evidence="4" id="KW-1133">Transmembrane helix</keyword>
<evidence type="ECO:0000313" key="7">
    <source>
        <dbReference type="Proteomes" id="UP000518266"/>
    </source>
</evidence>
<dbReference type="PANTHER" id="PTHR24416">
    <property type="entry name" value="TYROSINE-PROTEIN KINASE RECEPTOR"/>
    <property type="match status" value="1"/>
</dbReference>
<dbReference type="GO" id="GO:0005886">
    <property type="term" value="C:plasma membrane"/>
    <property type="evidence" value="ECO:0007669"/>
    <property type="project" value="TreeGrafter"/>
</dbReference>
<feature type="domain" description="Serine-threonine/tyrosine-protein kinase catalytic" evidence="5">
    <location>
        <begin position="245"/>
        <end position="326"/>
    </location>
</feature>
<keyword evidence="7" id="KW-1185">Reference proteome</keyword>
<feature type="transmembrane region" description="Helical" evidence="4">
    <location>
        <begin position="12"/>
        <end position="32"/>
    </location>
</feature>
<feature type="compositionally biased region" description="Basic residues" evidence="3">
    <location>
        <begin position="194"/>
        <end position="206"/>
    </location>
</feature>
<gene>
    <name evidence="6" type="ORF">F7725_025367</name>
</gene>
<dbReference type="GO" id="GO:0043235">
    <property type="term" value="C:receptor complex"/>
    <property type="evidence" value="ECO:0007669"/>
    <property type="project" value="TreeGrafter"/>
</dbReference>
<protein>
    <recommendedName>
        <fullName evidence="5">Serine-threonine/tyrosine-protein kinase catalytic domain-containing protein</fullName>
    </recommendedName>
</protein>
<dbReference type="OrthoDB" id="4062651at2759"/>
<evidence type="ECO:0000256" key="3">
    <source>
        <dbReference type="SAM" id="MobiDB-lite"/>
    </source>
</evidence>
<evidence type="ECO:0000259" key="5">
    <source>
        <dbReference type="Pfam" id="PF07714"/>
    </source>
</evidence>
<comment type="caution">
    <text evidence="6">The sequence shown here is derived from an EMBL/GenBank/DDBJ whole genome shotgun (WGS) entry which is preliminary data.</text>
</comment>
<dbReference type="Gene3D" id="3.30.200.20">
    <property type="entry name" value="Phosphorylase Kinase, domain 1"/>
    <property type="match status" value="1"/>
</dbReference>
<keyword evidence="4" id="KW-0472">Membrane</keyword>
<dbReference type="PANTHER" id="PTHR24416:SF600">
    <property type="entry name" value="PDGF- AND VEGF-RECEPTOR RELATED, ISOFORM J"/>
    <property type="match status" value="1"/>
</dbReference>
<feature type="region of interest" description="Disordered" evidence="3">
    <location>
        <begin position="185"/>
        <end position="212"/>
    </location>
</feature>
<dbReference type="InterPro" id="IPR011009">
    <property type="entry name" value="Kinase-like_dom_sf"/>
</dbReference>
<evidence type="ECO:0000256" key="1">
    <source>
        <dbReference type="ARBA" id="ARBA00022741"/>
    </source>
</evidence>
<evidence type="ECO:0000256" key="4">
    <source>
        <dbReference type="SAM" id="Phobius"/>
    </source>
</evidence>
<dbReference type="EMBL" id="JAAKFY010000026">
    <property type="protein sequence ID" value="KAF3834163.1"/>
    <property type="molecule type" value="Genomic_DNA"/>
</dbReference>